<evidence type="ECO:0000256" key="4">
    <source>
        <dbReference type="ARBA" id="ARBA00022827"/>
    </source>
</evidence>
<dbReference type="Pfam" id="PF02770">
    <property type="entry name" value="Acyl-CoA_dh_M"/>
    <property type="match status" value="1"/>
</dbReference>
<dbReference type="Pfam" id="PF00441">
    <property type="entry name" value="Acyl-CoA_dh_1"/>
    <property type="match status" value="1"/>
</dbReference>
<dbReference type="EMBL" id="FXXP01000007">
    <property type="protein sequence ID" value="SMX30572.1"/>
    <property type="molecule type" value="Genomic_DNA"/>
</dbReference>
<evidence type="ECO:0000256" key="6">
    <source>
        <dbReference type="RuleBase" id="RU362125"/>
    </source>
</evidence>
<dbReference type="Gene3D" id="1.10.540.10">
    <property type="entry name" value="Acyl-CoA dehydrogenase/oxidase, N-terminal domain"/>
    <property type="match status" value="1"/>
</dbReference>
<reference evidence="11" key="1">
    <citation type="submission" date="2017-05" db="EMBL/GenBank/DDBJ databases">
        <authorList>
            <person name="Rodrigo-Torres L."/>
            <person name="Arahal R. D."/>
            <person name="Lucena T."/>
        </authorList>
    </citation>
    <scope>NUCLEOTIDE SEQUENCE [LARGE SCALE GENOMIC DNA]</scope>
    <source>
        <strain evidence="11">CECT 8649</strain>
    </source>
</reference>
<dbReference type="InterPro" id="IPR046373">
    <property type="entry name" value="Acyl-CoA_Oxase/DH_mid-dom_sf"/>
</dbReference>
<gene>
    <name evidence="10" type="primary">mmgC_7</name>
    <name evidence="10" type="ORF">TRP8649_04716</name>
</gene>
<dbReference type="FunFam" id="2.40.110.10:FF:000002">
    <property type="entry name" value="Acyl-CoA dehydrogenase fadE12"/>
    <property type="match status" value="1"/>
</dbReference>
<dbReference type="AlphaFoldDB" id="A0A238JKW6"/>
<name>A0A238JKW6_9RHOB</name>
<keyword evidence="3 6" id="KW-0285">Flavoprotein</keyword>
<comment type="cofactor">
    <cofactor evidence="1 6">
        <name>FAD</name>
        <dbReference type="ChEBI" id="CHEBI:57692"/>
    </cofactor>
</comment>
<feature type="domain" description="Acyl-CoA dehydrogenase/oxidase C-terminal" evidence="7">
    <location>
        <begin position="223"/>
        <end position="371"/>
    </location>
</feature>
<dbReference type="GO" id="GO:0050660">
    <property type="term" value="F:flavin adenine dinucleotide binding"/>
    <property type="evidence" value="ECO:0007669"/>
    <property type="project" value="InterPro"/>
</dbReference>
<evidence type="ECO:0000259" key="7">
    <source>
        <dbReference type="Pfam" id="PF00441"/>
    </source>
</evidence>
<dbReference type="RefSeq" id="WP_099249746.1">
    <property type="nucleotide sequence ID" value="NZ_FXXP01000007.1"/>
</dbReference>
<dbReference type="SUPFAM" id="SSF47203">
    <property type="entry name" value="Acyl-CoA dehydrogenase C-terminal domain-like"/>
    <property type="match status" value="1"/>
</dbReference>
<dbReference type="InterPro" id="IPR037069">
    <property type="entry name" value="AcylCoA_DH/ox_N_sf"/>
</dbReference>
<dbReference type="PANTHER" id="PTHR43884:SF12">
    <property type="entry name" value="ISOVALERYL-COA DEHYDROGENASE, MITOCHONDRIAL-RELATED"/>
    <property type="match status" value="1"/>
</dbReference>
<evidence type="ECO:0000256" key="5">
    <source>
        <dbReference type="ARBA" id="ARBA00023002"/>
    </source>
</evidence>
<dbReference type="InterPro" id="IPR009100">
    <property type="entry name" value="AcylCoA_DH/oxidase_NM_dom_sf"/>
</dbReference>
<evidence type="ECO:0000256" key="3">
    <source>
        <dbReference type="ARBA" id="ARBA00022630"/>
    </source>
</evidence>
<accession>A0A238JKW6</accession>
<dbReference type="Proteomes" id="UP000225972">
    <property type="component" value="Unassembled WGS sequence"/>
</dbReference>
<evidence type="ECO:0000259" key="9">
    <source>
        <dbReference type="Pfam" id="PF02771"/>
    </source>
</evidence>
<dbReference type="Gene3D" id="2.40.110.10">
    <property type="entry name" value="Butyryl-CoA Dehydrogenase, subunit A, domain 2"/>
    <property type="match status" value="1"/>
</dbReference>
<feature type="domain" description="Acyl-CoA oxidase/dehydrogenase middle" evidence="8">
    <location>
        <begin position="122"/>
        <end position="211"/>
    </location>
</feature>
<proteinExistence type="inferred from homology"/>
<keyword evidence="4 6" id="KW-0274">FAD</keyword>
<keyword evidence="5 6" id="KW-0560">Oxidoreductase</keyword>
<dbReference type="OrthoDB" id="7795946at2"/>
<dbReference type="InterPro" id="IPR006091">
    <property type="entry name" value="Acyl-CoA_Oxase/DH_mid-dom"/>
</dbReference>
<evidence type="ECO:0000256" key="2">
    <source>
        <dbReference type="ARBA" id="ARBA00009347"/>
    </source>
</evidence>
<dbReference type="PANTHER" id="PTHR43884">
    <property type="entry name" value="ACYL-COA DEHYDROGENASE"/>
    <property type="match status" value="1"/>
</dbReference>
<evidence type="ECO:0000313" key="11">
    <source>
        <dbReference type="Proteomes" id="UP000225972"/>
    </source>
</evidence>
<evidence type="ECO:0000259" key="8">
    <source>
        <dbReference type="Pfam" id="PF02770"/>
    </source>
</evidence>
<organism evidence="10 11">
    <name type="scientific">Pelagimonas phthalicica</name>
    <dbReference type="NCBI Taxonomy" id="1037362"/>
    <lineage>
        <taxon>Bacteria</taxon>
        <taxon>Pseudomonadati</taxon>
        <taxon>Pseudomonadota</taxon>
        <taxon>Alphaproteobacteria</taxon>
        <taxon>Rhodobacterales</taxon>
        <taxon>Roseobacteraceae</taxon>
        <taxon>Pelagimonas</taxon>
    </lineage>
</organism>
<dbReference type="InterPro" id="IPR006089">
    <property type="entry name" value="Acyl-CoA_DH_CS"/>
</dbReference>
<feature type="domain" description="Acyl-CoA dehydrogenase/oxidase N-terminal" evidence="9">
    <location>
        <begin position="4"/>
        <end position="118"/>
    </location>
</feature>
<dbReference type="Pfam" id="PF02771">
    <property type="entry name" value="Acyl-CoA_dh_N"/>
    <property type="match status" value="1"/>
</dbReference>
<dbReference type="Gene3D" id="1.20.140.10">
    <property type="entry name" value="Butyryl-CoA Dehydrogenase, subunit A, domain 3"/>
    <property type="match status" value="1"/>
</dbReference>
<dbReference type="EC" id="1.3.99.-" evidence="10"/>
<evidence type="ECO:0000313" key="10">
    <source>
        <dbReference type="EMBL" id="SMX30572.1"/>
    </source>
</evidence>
<dbReference type="InterPro" id="IPR009075">
    <property type="entry name" value="AcylCo_DH/oxidase_C"/>
</dbReference>
<comment type="similarity">
    <text evidence="2 6">Belongs to the acyl-CoA dehydrogenase family.</text>
</comment>
<dbReference type="FunFam" id="1.20.140.10:FF:000001">
    <property type="entry name" value="Acyl-CoA dehydrogenase"/>
    <property type="match status" value="1"/>
</dbReference>
<dbReference type="GO" id="GO:0003995">
    <property type="term" value="F:acyl-CoA dehydrogenase activity"/>
    <property type="evidence" value="ECO:0007669"/>
    <property type="project" value="InterPro"/>
</dbReference>
<evidence type="ECO:0000256" key="1">
    <source>
        <dbReference type="ARBA" id="ARBA00001974"/>
    </source>
</evidence>
<dbReference type="InterPro" id="IPR036250">
    <property type="entry name" value="AcylCo_DH-like_C"/>
</dbReference>
<dbReference type="SUPFAM" id="SSF56645">
    <property type="entry name" value="Acyl-CoA dehydrogenase NM domain-like"/>
    <property type="match status" value="1"/>
</dbReference>
<protein>
    <submittedName>
        <fullName evidence="10">Acyl-CoA dehydrogenase</fullName>
        <ecNumber evidence="10">1.3.99.-</ecNumber>
    </submittedName>
</protein>
<dbReference type="PROSITE" id="PS00073">
    <property type="entry name" value="ACYL_COA_DH_2"/>
    <property type="match status" value="1"/>
</dbReference>
<sequence>MFKTEEQTMACDMLRRFLDDQIEPEYLKVKDAPFEKKVIQGFLTQLSEFGLTSAPHPEEAGGMGLDWSTHLMLFEEVGVTAMDIAVPILINVVGADLLLRLGTDEQRARYIPQLLAGETSVAIGISEPGVGSDVAAVKTRARKDGGDWVISGEKTWISNGRFADFLICTCNTGEGLTHILVDRKEQGFETRDIPKIGLNAQSTSQVFLDEVRVPVENTIGAEGRGLQQTLVVFERARVHMAMWGIALARRALEESIRYAQERNQHGKQIAGHQMIADKIATMATEIDAARLLTHRAAGMIDRDERCDTECAMAKWYGTEIAVNATRQAVQIHGGNGVTREFIVERLAREAIIGPIPDGTTEIQKLLIARSLTGVAAFK</sequence>
<dbReference type="InterPro" id="IPR013786">
    <property type="entry name" value="AcylCoA_DH/ox_N"/>
</dbReference>
<keyword evidence="11" id="KW-1185">Reference proteome</keyword>